<protein>
    <recommendedName>
        <fullName evidence="2">histidine kinase</fullName>
        <ecNumber evidence="2">2.7.13.3</ecNumber>
    </recommendedName>
</protein>
<dbReference type="Pfam" id="PF00512">
    <property type="entry name" value="HisKA"/>
    <property type="match status" value="1"/>
</dbReference>
<dbReference type="Pfam" id="PF00072">
    <property type="entry name" value="Response_reg"/>
    <property type="match status" value="1"/>
</dbReference>
<dbReference type="InterPro" id="IPR011110">
    <property type="entry name" value="Reg_prop"/>
</dbReference>
<proteinExistence type="predicted"/>
<dbReference type="Gene3D" id="2.60.40.10">
    <property type="entry name" value="Immunoglobulins"/>
    <property type="match status" value="1"/>
</dbReference>
<dbReference type="InterPro" id="IPR009057">
    <property type="entry name" value="Homeodomain-like_sf"/>
</dbReference>
<dbReference type="GO" id="GO:0003700">
    <property type="term" value="F:DNA-binding transcription factor activity"/>
    <property type="evidence" value="ECO:0007669"/>
    <property type="project" value="InterPro"/>
</dbReference>
<dbReference type="SUPFAM" id="SSF52172">
    <property type="entry name" value="CheY-like"/>
    <property type="match status" value="1"/>
</dbReference>
<evidence type="ECO:0000256" key="9">
    <source>
        <dbReference type="ARBA" id="ARBA00023015"/>
    </source>
</evidence>
<dbReference type="PANTHER" id="PTHR43547">
    <property type="entry name" value="TWO-COMPONENT HISTIDINE KINASE"/>
    <property type="match status" value="1"/>
</dbReference>
<keyword evidence="8" id="KW-0902">Two-component regulatory system</keyword>
<evidence type="ECO:0000256" key="4">
    <source>
        <dbReference type="ARBA" id="ARBA00022679"/>
    </source>
</evidence>
<dbReference type="InterPro" id="IPR011047">
    <property type="entry name" value="Quinoprotein_ADH-like_sf"/>
</dbReference>
<feature type="transmembrane region" description="Helical" evidence="12">
    <location>
        <begin position="813"/>
        <end position="834"/>
    </location>
</feature>
<keyword evidence="12" id="KW-0812">Transmembrane</keyword>
<dbReference type="SMART" id="SM00387">
    <property type="entry name" value="HATPase_c"/>
    <property type="match status" value="1"/>
</dbReference>
<evidence type="ECO:0000256" key="3">
    <source>
        <dbReference type="ARBA" id="ARBA00022553"/>
    </source>
</evidence>
<dbReference type="Gene3D" id="1.10.287.130">
    <property type="match status" value="1"/>
</dbReference>
<keyword evidence="5" id="KW-0547">Nucleotide-binding</keyword>
<evidence type="ECO:0000256" key="7">
    <source>
        <dbReference type="ARBA" id="ARBA00022840"/>
    </source>
</evidence>
<dbReference type="Pfam" id="PF07495">
    <property type="entry name" value="Y_Y_Y"/>
    <property type="match status" value="1"/>
</dbReference>
<dbReference type="InterPro" id="IPR001789">
    <property type="entry name" value="Sig_transdc_resp-reg_receiver"/>
</dbReference>
<dbReference type="InterPro" id="IPR036097">
    <property type="entry name" value="HisK_dim/P_sf"/>
</dbReference>
<dbReference type="SUPFAM" id="SSF47384">
    <property type="entry name" value="Homodimeric domain of signal transducing histidine kinase"/>
    <property type="match status" value="1"/>
</dbReference>
<dbReference type="PRINTS" id="PR00344">
    <property type="entry name" value="BCTRLSENSOR"/>
</dbReference>
<dbReference type="PROSITE" id="PS50110">
    <property type="entry name" value="RESPONSE_REGULATORY"/>
    <property type="match status" value="1"/>
</dbReference>
<evidence type="ECO:0000256" key="5">
    <source>
        <dbReference type="ARBA" id="ARBA00022741"/>
    </source>
</evidence>
<keyword evidence="7" id="KW-0067">ATP-binding</keyword>
<dbReference type="Proteomes" id="UP000309788">
    <property type="component" value="Unassembled WGS sequence"/>
</dbReference>
<dbReference type="Pfam" id="PF12833">
    <property type="entry name" value="HTH_18"/>
    <property type="match status" value="1"/>
</dbReference>
<dbReference type="Gene3D" id="2.130.10.10">
    <property type="entry name" value="YVTN repeat-like/Quinoprotein amine dehydrogenase"/>
    <property type="match status" value="3"/>
</dbReference>
<feature type="modified residue" description="4-aspartylphosphate" evidence="11">
    <location>
        <position position="1181"/>
    </location>
</feature>
<evidence type="ECO:0000259" key="13">
    <source>
        <dbReference type="PROSITE" id="PS01124"/>
    </source>
</evidence>
<dbReference type="InterPro" id="IPR018060">
    <property type="entry name" value="HTH_AraC"/>
</dbReference>
<dbReference type="FunFam" id="3.30.565.10:FF:000037">
    <property type="entry name" value="Hybrid sensor histidine kinase/response regulator"/>
    <property type="match status" value="1"/>
</dbReference>
<dbReference type="InterPro" id="IPR005467">
    <property type="entry name" value="His_kinase_dom"/>
</dbReference>
<dbReference type="InterPro" id="IPR004358">
    <property type="entry name" value="Sig_transdc_His_kin-like_C"/>
</dbReference>
<keyword evidence="17" id="KW-1185">Reference proteome</keyword>
<comment type="catalytic activity">
    <reaction evidence="1">
        <text>ATP + protein L-histidine = ADP + protein N-phospho-L-histidine.</text>
        <dbReference type="EC" id="2.7.13.3"/>
    </reaction>
</comment>
<feature type="domain" description="Response regulatory" evidence="15">
    <location>
        <begin position="1133"/>
        <end position="1248"/>
    </location>
</feature>
<reference evidence="16 17" key="1">
    <citation type="submission" date="2019-05" db="EMBL/GenBank/DDBJ databases">
        <authorList>
            <person name="Qu J.-H."/>
        </authorList>
    </citation>
    <scope>NUCLEOTIDE SEQUENCE [LARGE SCALE GENOMIC DNA]</scope>
    <source>
        <strain evidence="16 17">Z12</strain>
    </source>
</reference>
<comment type="caution">
    <text evidence="16">The sequence shown here is derived from an EMBL/GenBank/DDBJ whole genome shotgun (WGS) entry which is preliminary data.</text>
</comment>
<accession>A0A5R9KI46</accession>
<dbReference type="InterPro" id="IPR015943">
    <property type="entry name" value="WD40/YVTN_repeat-like_dom_sf"/>
</dbReference>
<dbReference type="PANTHER" id="PTHR43547:SF2">
    <property type="entry name" value="HYBRID SIGNAL TRANSDUCTION HISTIDINE KINASE C"/>
    <property type="match status" value="1"/>
</dbReference>
<dbReference type="EMBL" id="VCEI01000011">
    <property type="protein sequence ID" value="TLU95852.1"/>
    <property type="molecule type" value="Genomic_DNA"/>
</dbReference>
<sequence>MFKKQRSIELGYKNPDCMMLKYQQYLFVISVNFLLMLCSFCIAGTSHPQLNFTAITSMDGLSSNTVHAILKDRYGLLWFGTDDGLNKYDGTDFTVYRHDRTNASSLASSDISSLYEDQAGHVWIGTIQGSLHLYDRKKDHFVRINVNESVSAITSDHSGKLWVATTTGLVFVDPATRKVTRLNRRADVPAQIRNELILSLFEDKAGHMWIGTESGLFRYEFKTGHYRKISYEPDTMPDHAGQVKTIAGDQTGHIWIGTFNGLFKLNTDGALLRSFRYHASDRHTISSNMIYAIASENRETLWICTDGGLNLMHTETGKVTRYAPDMRTPFSLTNKSVRSILIDKQGIFWIGTYKGGVNKFDKNLTIFGLKRSDPYDPYGLSAPFVTSFAEKENGDLFVGTDGGGLNLFHRKTNLFTKIPIVPGNKLTTSGLAIMSLEISAGKLWIGTFQDGLFALDLTSGQYRQFTQDQNPTSLGNNDVFSLTTDKSGKLWIGTNGGGVNVLDPETQKFERYFDVNVPLANRMIPLNGYIRDILQDKNGNMWIASHGTGLVLFDPRSKKSIHFDRQNSTLPSNNVLTVHEDRNGEIWIGTGGGGLAKFHAKTHSFTIFDQKAGLISGVVNKILEDAQGRIWISTDQGVSYLDEKTKRFINFTQNNGLQNNTFILGAGIRSRDNLLFFGGIQGFNYLDTRALSQNSARIPVILKELRVGNKTITPADSSVTDEHISVAESIHLDYKQNFTLTYAALNYSDASQTVYRYRLNGFDAEWHDAGSSRTAGYTNLNPGTYQFELQARNQNGRWDSPVKSIEIVVEPPFYMTVYAYLFYVLALLGTLFLIRHRGIQKLKNRFRQEQLEKGTERKRELDNMKIKFLTNLSHEFRTPISLILAPLDQLLTHKGSAENTPHLQGIKRNARRLLNLVDQLLDFKNLQQHESQLETAQGEIISFIRETAESFHYLSQTKEIEYAIESETDSLLMDFDANKIERIVLNLLSNAFKHTPRGGKIMLSLSHSMKAESSQRLYIKVSDTGVGIPADMQEKIFERFFQNDSLSTILNQGSGIGLSIVREFVQMHHGLIRVESIPGAGSTFTVELPVETSGEMVAEKAVVLTAAQDQNVRAIQEFQTIPEPKPAAELSPDILIIEDNDEFRLYLKSSMERYYKVIEASNGLEGWQKALAMHPQIIISDVSMPEMDGIQLSRKIKADKRTAHIPIILLTASTGEEHELRGLSSGASDYLTKPFNFDILNAKINNLLLLNSLLKNTYSKQIAISRPEPQIVSGNEKLLKNILDYIDEHLANSAQLSVEKMSKQLGMSRGTLYSRLLEITGQTPIEFIKTIKLEKAALLLEKSDLNVSQISYAAGFATPNYFTKSFKAKFHMLPSEYIQARRQLKPVSSQPV</sequence>
<keyword evidence="12" id="KW-0472">Membrane</keyword>
<name>A0A5R9KI46_9BACT</name>
<evidence type="ECO:0000256" key="6">
    <source>
        <dbReference type="ARBA" id="ARBA00022777"/>
    </source>
</evidence>
<dbReference type="Gene3D" id="1.10.10.60">
    <property type="entry name" value="Homeodomain-like"/>
    <property type="match status" value="1"/>
</dbReference>
<evidence type="ECO:0000259" key="14">
    <source>
        <dbReference type="PROSITE" id="PS50109"/>
    </source>
</evidence>
<dbReference type="SMART" id="SM00448">
    <property type="entry name" value="REC"/>
    <property type="match status" value="1"/>
</dbReference>
<feature type="domain" description="HTH araC/xylS-type" evidence="13">
    <location>
        <begin position="1280"/>
        <end position="1380"/>
    </location>
</feature>
<dbReference type="SUPFAM" id="SSF55874">
    <property type="entry name" value="ATPase domain of HSP90 chaperone/DNA topoisomerase II/histidine kinase"/>
    <property type="match status" value="1"/>
</dbReference>
<evidence type="ECO:0000256" key="12">
    <source>
        <dbReference type="SAM" id="Phobius"/>
    </source>
</evidence>
<evidence type="ECO:0000256" key="2">
    <source>
        <dbReference type="ARBA" id="ARBA00012438"/>
    </source>
</evidence>
<dbReference type="InterPro" id="IPR003594">
    <property type="entry name" value="HATPase_dom"/>
</dbReference>
<dbReference type="SUPFAM" id="SSF63829">
    <property type="entry name" value="Calcium-dependent phosphotriesterase"/>
    <property type="match status" value="2"/>
</dbReference>
<evidence type="ECO:0000259" key="15">
    <source>
        <dbReference type="PROSITE" id="PS50110"/>
    </source>
</evidence>
<feature type="transmembrane region" description="Helical" evidence="12">
    <location>
        <begin position="25"/>
        <end position="45"/>
    </location>
</feature>
<dbReference type="InterPro" id="IPR011006">
    <property type="entry name" value="CheY-like_superfamily"/>
</dbReference>
<dbReference type="SUPFAM" id="SSF46689">
    <property type="entry name" value="Homeodomain-like"/>
    <property type="match status" value="1"/>
</dbReference>
<dbReference type="Pfam" id="PF02518">
    <property type="entry name" value="HATPase_c"/>
    <property type="match status" value="1"/>
</dbReference>
<dbReference type="Gene3D" id="3.40.50.2300">
    <property type="match status" value="1"/>
</dbReference>
<dbReference type="RefSeq" id="WP_138279546.1">
    <property type="nucleotide sequence ID" value="NZ_BMGE01000001.1"/>
</dbReference>
<evidence type="ECO:0000313" key="16">
    <source>
        <dbReference type="EMBL" id="TLU95852.1"/>
    </source>
</evidence>
<dbReference type="GO" id="GO:0043565">
    <property type="term" value="F:sequence-specific DNA binding"/>
    <property type="evidence" value="ECO:0007669"/>
    <property type="project" value="InterPro"/>
</dbReference>
<keyword evidence="10" id="KW-0804">Transcription</keyword>
<dbReference type="OrthoDB" id="9797097at2"/>
<feature type="domain" description="Histidine kinase" evidence="14">
    <location>
        <begin position="871"/>
        <end position="1092"/>
    </location>
</feature>
<dbReference type="CDD" id="cd00082">
    <property type="entry name" value="HisKA"/>
    <property type="match status" value="1"/>
</dbReference>
<organism evidence="16 17">
    <name type="scientific">Dyadobacter sediminis</name>
    <dbReference type="NCBI Taxonomy" id="1493691"/>
    <lineage>
        <taxon>Bacteria</taxon>
        <taxon>Pseudomonadati</taxon>
        <taxon>Bacteroidota</taxon>
        <taxon>Cytophagia</taxon>
        <taxon>Cytophagales</taxon>
        <taxon>Spirosomataceae</taxon>
        <taxon>Dyadobacter</taxon>
    </lineage>
</organism>
<dbReference type="SMART" id="SM00342">
    <property type="entry name" value="HTH_ARAC"/>
    <property type="match status" value="1"/>
</dbReference>
<keyword evidence="6" id="KW-0418">Kinase</keyword>
<keyword evidence="9" id="KW-0805">Transcription regulation</keyword>
<dbReference type="InterPro" id="IPR013783">
    <property type="entry name" value="Ig-like_fold"/>
</dbReference>
<keyword evidence="4" id="KW-0808">Transferase</keyword>
<dbReference type="GO" id="GO:0000155">
    <property type="term" value="F:phosphorelay sensor kinase activity"/>
    <property type="evidence" value="ECO:0007669"/>
    <property type="project" value="InterPro"/>
</dbReference>
<evidence type="ECO:0000256" key="1">
    <source>
        <dbReference type="ARBA" id="ARBA00000085"/>
    </source>
</evidence>
<dbReference type="GO" id="GO:0005524">
    <property type="term" value="F:ATP binding"/>
    <property type="evidence" value="ECO:0007669"/>
    <property type="project" value="UniProtKB-KW"/>
</dbReference>
<evidence type="ECO:0000256" key="10">
    <source>
        <dbReference type="ARBA" id="ARBA00023163"/>
    </source>
</evidence>
<dbReference type="PROSITE" id="PS01124">
    <property type="entry name" value="HTH_ARAC_FAMILY_2"/>
    <property type="match status" value="1"/>
</dbReference>
<gene>
    <name evidence="16" type="ORF">FEM55_01450</name>
</gene>
<dbReference type="SMART" id="SM00388">
    <property type="entry name" value="HisKA"/>
    <property type="match status" value="1"/>
</dbReference>
<dbReference type="InterPro" id="IPR003661">
    <property type="entry name" value="HisK_dim/P_dom"/>
</dbReference>
<dbReference type="InterPro" id="IPR011123">
    <property type="entry name" value="Y_Y_Y"/>
</dbReference>
<dbReference type="PROSITE" id="PS50109">
    <property type="entry name" value="HIS_KIN"/>
    <property type="match status" value="1"/>
</dbReference>
<keyword evidence="12" id="KW-1133">Transmembrane helix</keyword>
<dbReference type="EC" id="2.7.13.3" evidence="2"/>
<dbReference type="InterPro" id="IPR036890">
    <property type="entry name" value="HATPase_C_sf"/>
</dbReference>
<keyword evidence="3 11" id="KW-0597">Phosphoprotein</keyword>
<evidence type="ECO:0000313" key="17">
    <source>
        <dbReference type="Proteomes" id="UP000309788"/>
    </source>
</evidence>
<evidence type="ECO:0000256" key="11">
    <source>
        <dbReference type="PROSITE-ProRule" id="PRU00169"/>
    </source>
</evidence>
<dbReference type="SUPFAM" id="SSF50998">
    <property type="entry name" value="Quinoprotein alcohol dehydrogenase-like"/>
    <property type="match status" value="1"/>
</dbReference>
<evidence type="ECO:0000256" key="8">
    <source>
        <dbReference type="ARBA" id="ARBA00023012"/>
    </source>
</evidence>
<dbReference type="Gene3D" id="3.30.565.10">
    <property type="entry name" value="Histidine kinase-like ATPase, C-terminal domain"/>
    <property type="match status" value="1"/>
</dbReference>
<dbReference type="Pfam" id="PF07494">
    <property type="entry name" value="Reg_prop"/>
    <property type="match status" value="8"/>
</dbReference>